<dbReference type="InterPro" id="IPR001173">
    <property type="entry name" value="Glyco_trans_2-like"/>
</dbReference>
<feature type="domain" description="Glycosyltransferase 2-like" evidence="2">
    <location>
        <begin position="4"/>
        <end position="116"/>
    </location>
</feature>
<dbReference type="PANTHER" id="PTHR22916">
    <property type="entry name" value="GLYCOSYLTRANSFERASE"/>
    <property type="match status" value="1"/>
</dbReference>
<organism evidence="3 4">
    <name type="scientific">Maribacter arcticus</name>
    <dbReference type="NCBI Taxonomy" id="561365"/>
    <lineage>
        <taxon>Bacteria</taxon>
        <taxon>Pseudomonadati</taxon>
        <taxon>Bacteroidota</taxon>
        <taxon>Flavobacteriia</taxon>
        <taxon>Flavobacteriales</taxon>
        <taxon>Flavobacteriaceae</taxon>
        <taxon>Maribacter</taxon>
    </lineage>
</organism>
<dbReference type="OrthoDB" id="396512at2"/>
<dbReference type="Pfam" id="PF00535">
    <property type="entry name" value="Glycos_transf_2"/>
    <property type="match status" value="1"/>
</dbReference>
<dbReference type="EMBL" id="FUYL01000004">
    <property type="protein sequence ID" value="SKB46620.1"/>
    <property type="molecule type" value="Genomic_DNA"/>
</dbReference>
<evidence type="ECO:0000259" key="2">
    <source>
        <dbReference type="Pfam" id="PF00535"/>
    </source>
</evidence>
<dbReference type="AlphaFoldDB" id="A0A1T5BI00"/>
<evidence type="ECO:0000256" key="1">
    <source>
        <dbReference type="SAM" id="Coils"/>
    </source>
</evidence>
<keyword evidence="1" id="KW-0175">Coiled coil</keyword>
<dbReference type="RefSeq" id="WP_079512118.1">
    <property type="nucleotide sequence ID" value="NZ_FUYL01000004.1"/>
</dbReference>
<protein>
    <submittedName>
        <fullName evidence="3">Glycosyltransferase involved in cell wall bisynthesis</fullName>
    </submittedName>
</protein>
<proteinExistence type="predicted"/>
<gene>
    <name evidence="3" type="ORF">SAMN05660866_01649</name>
</gene>
<feature type="coiled-coil region" evidence="1">
    <location>
        <begin position="236"/>
        <end position="263"/>
    </location>
</feature>
<dbReference type="PANTHER" id="PTHR22916:SF3">
    <property type="entry name" value="UDP-GLCNAC:BETAGAL BETA-1,3-N-ACETYLGLUCOSAMINYLTRANSFERASE-LIKE PROTEIN 1"/>
    <property type="match status" value="1"/>
</dbReference>
<keyword evidence="4" id="KW-1185">Reference proteome</keyword>
<dbReference type="Gene3D" id="3.90.550.10">
    <property type="entry name" value="Spore Coat Polysaccharide Biosynthesis Protein SpsA, Chain A"/>
    <property type="match status" value="1"/>
</dbReference>
<dbReference type="GO" id="GO:0016758">
    <property type="term" value="F:hexosyltransferase activity"/>
    <property type="evidence" value="ECO:0007669"/>
    <property type="project" value="UniProtKB-ARBA"/>
</dbReference>
<dbReference type="Proteomes" id="UP000190339">
    <property type="component" value="Unassembled WGS sequence"/>
</dbReference>
<dbReference type="CDD" id="cd00761">
    <property type="entry name" value="Glyco_tranf_GTA_type"/>
    <property type="match status" value="1"/>
</dbReference>
<name>A0A1T5BI00_9FLAO</name>
<dbReference type="SUPFAM" id="SSF53448">
    <property type="entry name" value="Nucleotide-diphospho-sugar transferases"/>
    <property type="match status" value="1"/>
</dbReference>
<keyword evidence="3" id="KW-0808">Transferase</keyword>
<reference evidence="4" key="1">
    <citation type="submission" date="2017-02" db="EMBL/GenBank/DDBJ databases">
        <authorList>
            <person name="Varghese N."/>
            <person name="Submissions S."/>
        </authorList>
    </citation>
    <scope>NUCLEOTIDE SEQUENCE [LARGE SCALE GENOMIC DNA]</scope>
    <source>
        <strain evidence="4">DSM 23546</strain>
    </source>
</reference>
<evidence type="ECO:0000313" key="3">
    <source>
        <dbReference type="EMBL" id="SKB46620.1"/>
    </source>
</evidence>
<sequence>MKLSIIIPLYNKEKYIERCLQSLLNQGLASNDYEIIIVDDGSKDSSVDAVNTYAKKNGIVNIKLIQQINQGPSAARNNGLLEAKGDYIYFLDADDLLSKHALSYLITLSKENDLDILEFDTKEIEEGKLSGLPDSSLFDTKEIKVSVMEGKSFIAEYDLRNQAWRYLIKRKFLLDTDILFLVDMRAYEDLIFTASVFLLAKRISKVSVDAHRYIKVAGSIVTSKNPEKNLEFILGMVKAVEELDNLIKKYDESKENNALVINKLKAKQQAVVYALLIRAFKYKLNPKDLSAILDKMNTLEAYPIDYNKGGIGKLSLIQKIIFFPLVNNRTSLLLGLKIIRKLKFL</sequence>
<accession>A0A1T5BI00</accession>
<dbReference type="InterPro" id="IPR029044">
    <property type="entry name" value="Nucleotide-diphossugar_trans"/>
</dbReference>
<dbReference type="STRING" id="561365.SAMN05660866_01649"/>
<evidence type="ECO:0000313" key="4">
    <source>
        <dbReference type="Proteomes" id="UP000190339"/>
    </source>
</evidence>